<dbReference type="EMBL" id="CP012850">
    <property type="protein sequence ID" value="ALI36714.1"/>
    <property type="molecule type" value="Genomic_DNA"/>
</dbReference>
<dbReference type="Proteomes" id="UP000058925">
    <property type="component" value="Chromosome"/>
</dbReference>
<dbReference type="RefSeq" id="WP_196815934.1">
    <property type="nucleotide sequence ID" value="NZ_CP012850.1"/>
</dbReference>
<dbReference type="GeneID" id="60422464"/>
<dbReference type="OrthoDB" id="11451at2157"/>
<gene>
    <name evidence="1" type="ORF">NMY3_02523</name>
</gene>
<evidence type="ECO:0000313" key="1">
    <source>
        <dbReference type="EMBL" id="ALI36714.1"/>
    </source>
</evidence>
<protein>
    <submittedName>
        <fullName evidence="1">Uncharacterized protein</fullName>
    </submittedName>
</protein>
<dbReference type="KEGG" id="taa:NMY3_02523"/>
<accession>A0A654LYU9</accession>
<name>A0A654LYU9_9ARCH</name>
<sequence length="162" mass="18358">MNKSNRTKTIFLISLCSVALILLFYVNVASVQTTQNDYANYFATYTQGSANLTRAFQDEIGHWELGTISNETMADLTNTYLVNFTKQMNDFNQTESPAAFDSAKDSLVNSFNNEIKSYQYFKDYLLTGNETLNEISTNFLSESLKDEAMAFKSFNEVTNKTS</sequence>
<keyword evidence="2" id="KW-1185">Reference proteome</keyword>
<proteinExistence type="predicted"/>
<evidence type="ECO:0000313" key="2">
    <source>
        <dbReference type="Proteomes" id="UP000058925"/>
    </source>
</evidence>
<organism evidence="1 2">
    <name type="scientific">Candidatus Nitrosocosmicus oleophilus</name>
    <dbReference type="NCBI Taxonomy" id="1353260"/>
    <lineage>
        <taxon>Archaea</taxon>
        <taxon>Nitrososphaerota</taxon>
        <taxon>Nitrososphaeria</taxon>
        <taxon>Nitrososphaerales</taxon>
        <taxon>Nitrososphaeraceae</taxon>
        <taxon>Candidatus Nitrosocosmicus</taxon>
    </lineage>
</organism>
<dbReference type="AlphaFoldDB" id="A0A654LYU9"/>
<reference evidence="2" key="1">
    <citation type="submission" date="2015-10" db="EMBL/GenBank/DDBJ databases">
        <title>Niche specialization of a soil ammonia-oxidizing archaeon, Candidatus Nitrosocosmicus oleophilus.</title>
        <authorList>
            <person name="Jung M.-Y."/>
            <person name="Rhee S.-K."/>
        </authorList>
    </citation>
    <scope>NUCLEOTIDE SEQUENCE [LARGE SCALE GENOMIC DNA]</scope>
    <source>
        <strain evidence="2">MY3</strain>
    </source>
</reference>